<dbReference type="Proteomes" id="UP000663846">
    <property type="component" value="Unassembled WGS sequence"/>
</dbReference>
<feature type="domain" description="Lysine-specific metallo-endopeptidase" evidence="1">
    <location>
        <begin position="146"/>
        <end position="276"/>
    </location>
</feature>
<dbReference type="Pfam" id="PF14521">
    <property type="entry name" value="Aspzincin_M35"/>
    <property type="match status" value="1"/>
</dbReference>
<accession>A0A8H2WKY5</accession>
<evidence type="ECO:0000313" key="2">
    <source>
        <dbReference type="EMBL" id="CAE6381966.1"/>
    </source>
</evidence>
<gene>
    <name evidence="2" type="ORF">RDB_LOCUS34923</name>
</gene>
<dbReference type="GO" id="GO:0004222">
    <property type="term" value="F:metalloendopeptidase activity"/>
    <property type="evidence" value="ECO:0007669"/>
    <property type="project" value="InterPro"/>
</dbReference>
<protein>
    <recommendedName>
        <fullName evidence="1">Lysine-specific metallo-endopeptidase domain-containing protein</fullName>
    </recommendedName>
</protein>
<sequence length="284" mass="30655">MDHSSRLHKSAPTDTFSITCDSSTQVPRSTGIKLKYVPGAAVAVVQDANFIVLIPGQSIEVDHTLGGVLYLLWARFLQGLFKLARKLATPSSQSLSRNAQAAGVMSKLAVRYIGCIPFEHTLVSAAATASNTLVADANSYLGTLLSGTTHYATWFVTYSASTVSTVGSYFSLRDTDATSTNYNCSTCWDNPTLGITYSTTYAYVYPGALGKVSPYHAKSNLQTKPKSPRIDLSLWCFLEGPSGTDDITYVYDQTNAKSLVGSNPAQAINGADNHEYMWVNTLNK</sequence>
<evidence type="ECO:0000259" key="1">
    <source>
        <dbReference type="Pfam" id="PF14521"/>
    </source>
</evidence>
<reference evidence="2" key="1">
    <citation type="submission" date="2021-01" db="EMBL/GenBank/DDBJ databases">
        <authorList>
            <person name="Kaushik A."/>
        </authorList>
    </citation>
    <scope>NUCLEOTIDE SEQUENCE</scope>
    <source>
        <strain evidence="2">AG1-1C</strain>
    </source>
</reference>
<organism evidence="2 3">
    <name type="scientific">Rhizoctonia solani</name>
    <dbReference type="NCBI Taxonomy" id="456999"/>
    <lineage>
        <taxon>Eukaryota</taxon>
        <taxon>Fungi</taxon>
        <taxon>Dikarya</taxon>
        <taxon>Basidiomycota</taxon>
        <taxon>Agaricomycotina</taxon>
        <taxon>Agaricomycetes</taxon>
        <taxon>Cantharellales</taxon>
        <taxon>Ceratobasidiaceae</taxon>
        <taxon>Rhizoctonia</taxon>
    </lineage>
</organism>
<name>A0A8H2WKY5_9AGAM</name>
<proteinExistence type="predicted"/>
<dbReference type="InterPro" id="IPR029463">
    <property type="entry name" value="Lys_MEP"/>
</dbReference>
<dbReference type="SUPFAM" id="SSF55486">
    <property type="entry name" value="Metalloproteases ('zincins'), catalytic domain"/>
    <property type="match status" value="1"/>
</dbReference>
<dbReference type="InterPro" id="IPR024079">
    <property type="entry name" value="MetalloPept_cat_dom_sf"/>
</dbReference>
<dbReference type="Gene3D" id="3.40.390.10">
    <property type="entry name" value="Collagenase (Catalytic Domain)"/>
    <property type="match status" value="1"/>
</dbReference>
<comment type="caution">
    <text evidence="2">The sequence shown here is derived from an EMBL/GenBank/DDBJ whole genome shotgun (WGS) entry which is preliminary data.</text>
</comment>
<evidence type="ECO:0000313" key="3">
    <source>
        <dbReference type="Proteomes" id="UP000663846"/>
    </source>
</evidence>
<dbReference type="AlphaFoldDB" id="A0A8H2WKY5"/>
<dbReference type="Gene3D" id="2.60.40.2970">
    <property type="match status" value="1"/>
</dbReference>
<dbReference type="EMBL" id="CAJMWS010000220">
    <property type="protein sequence ID" value="CAE6381966.1"/>
    <property type="molecule type" value="Genomic_DNA"/>
</dbReference>